<evidence type="ECO:0008006" key="3">
    <source>
        <dbReference type="Google" id="ProtNLM"/>
    </source>
</evidence>
<dbReference type="GO" id="GO:0008061">
    <property type="term" value="F:chitin binding"/>
    <property type="evidence" value="ECO:0007669"/>
    <property type="project" value="InterPro"/>
</dbReference>
<dbReference type="EMBL" id="CAQQ02175996">
    <property type="status" value="NOT_ANNOTATED_CDS"/>
    <property type="molecule type" value="Genomic_DNA"/>
</dbReference>
<dbReference type="InterPro" id="IPR036508">
    <property type="entry name" value="Chitin-bd_dom_sf"/>
</dbReference>
<sequence length="115" mass="12650">MVAEDDFPCINMSSASIPMCCTSSINITATFPTPTVTEAANSFCFALGRHGFRYPSISGDATCKSYVYCYLYAGRMRGQQYTCPGRTVFDCRTRACVVPTVPLQDCTFCNPQCFV</sequence>
<organism evidence="1 2">
    <name type="scientific">Megaselia scalaris</name>
    <name type="common">Humpbacked fly</name>
    <name type="synonym">Phora scalaris</name>
    <dbReference type="NCBI Taxonomy" id="36166"/>
    <lineage>
        <taxon>Eukaryota</taxon>
        <taxon>Metazoa</taxon>
        <taxon>Ecdysozoa</taxon>
        <taxon>Arthropoda</taxon>
        <taxon>Hexapoda</taxon>
        <taxon>Insecta</taxon>
        <taxon>Pterygota</taxon>
        <taxon>Neoptera</taxon>
        <taxon>Endopterygota</taxon>
        <taxon>Diptera</taxon>
        <taxon>Brachycera</taxon>
        <taxon>Muscomorpha</taxon>
        <taxon>Platypezoidea</taxon>
        <taxon>Phoridae</taxon>
        <taxon>Megaseliini</taxon>
        <taxon>Megaselia</taxon>
    </lineage>
</organism>
<proteinExistence type="predicted"/>
<protein>
    <recommendedName>
        <fullName evidence="3">Chitin-binding type-2 domain-containing protein</fullName>
    </recommendedName>
</protein>
<evidence type="ECO:0000313" key="1">
    <source>
        <dbReference type="EnsemblMetazoa" id="MESCA010141-PA"/>
    </source>
</evidence>
<accession>T1H1S3</accession>
<keyword evidence="2" id="KW-1185">Reference proteome</keyword>
<dbReference type="EMBL" id="CAQQ02175997">
    <property type="status" value="NOT_ANNOTATED_CDS"/>
    <property type="molecule type" value="Genomic_DNA"/>
</dbReference>
<dbReference type="EnsemblMetazoa" id="MESCA010141-RA">
    <property type="protein sequence ID" value="MESCA010141-PA"/>
    <property type="gene ID" value="MESCA010141"/>
</dbReference>
<name>T1H1S3_MEGSC</name>
<reference evidence="1" key="2">
    <citation type="submission" date="2015-06" db="UniProtKB">
        <authorList>
            <consortium name="EnsemblMetazoa"/>
        </authorList>
    </citation>
    <scope>IDENTIFICATION</scope>
</reference>
<evidence type="ECO:0000313" key="2">
    <source>
        <dbReference type="Proteomes" id="UP000015102"/>
    </source>
</evidence>
<dbReference type="HOGENOM" id="CLU_2111648_0_0_1"/>
<dbReference type="SUPFAM" id="SSF57625">
    <property type="entry name" value="Invertebrate chitin-binding proteins"/>
    <property type="match status" value="1"/>
</dbReference>
<dbReference type="Proteomes" id="UP000015102">
    <property type="component" value="Unassembled WGS sequence"/>
</dbReference>
<reference evidence="2" key="1">
    <citation type="submission" date="2013-02" db="EMBL/GenBank/DDBJ databases">
        <authorList>
            <person name="Hughes D."/>
        </authorList>
    </citation>
    <scope>NUCLEOTIDE SEQUENCE</scope>
    <source>
        <strain>Durham</strain>
        <strain evidence="2">NC isolate 2 -- Noor lab</strain>
    </source>
</reference>
<dbReference type="AlphaFoldDB" id="T1H1S3"/>